<dbReference type="InterPro" id="IPR036008">
    <property type="entry name" value="Aconitase_4Fe-4S_dom"/>
</dbReference>
<dbReference type="GO" id="GO:0009098">
    <property type="term" value="P:L-leucine biosynthetic process"/>
    <property type="evidence" value="ECO:0007669"/>
    <property type="project" value="UniProtKB-UniRule"/>
</dbReference>
<comment type="function">
    <text evidence="6">Catalyzes the isomerization between 2-isopropylmalate and 3-isopropylmalate, via the formation of 2-isopropylmaleate.</text>
</comment>
<comment type="similarity">
    <text evidence="6">Belongs to the aconitase/IPM isomerase family. LeuC type 2 subfamily.</text>
</comment>
<dbReference type="NCBIfam" id="TIGR01343">
    <property type="entry name" value="hacA_fam"/>
    <property type="match status" value="1"/>
</dbReference>
<evidence type="ECO:0000256" key="4">
    <source>
        <dbReference type="ARBA" id="ARBA00023014"/>
    </source>
</evidence>
<reference evidence="9" key="1">
    <citation type="journal article" date="2019" name="Microbiology">
        <title>Complete Genome Sequence of an Uncultured Bacterium of the Candidate Phylum Bipolaricaulota.</title>
        <authorList>
            <person name="Kadnikov V.V."/>
            <person name="Mardanov A.V."/>
            <person name="Beletsky A.V."/>
            <person name="Frank Y.A."/>
            <person name="Karnachuk O.V."/>
            <person name="Ravin N.V."/>
        </authorList>
    </citation>
    <scope>NUCLEOTIDE SEQUENCE [LARGE SCALE GENOMIC DNA]</scope>
</reference>
<keyword evidence="1 6" id="KW-0004">4Fe-4S</keyword>
<keyword evidence="6" id="KW-0028">Amino-acid biosynthesis</keyword>
<dbReference type="NCBIfam" id="NF001614">
    <property type="entry name" value="PRK00402.1"/>
    <property type="match status" value="1"/>
</dbReference>
<keyword evidence="6" id="KW-0432">Leucine biosynthesis</keyword>
<dbReference type="PROSITE" id="PS01244">
    <property type="entry name" value="ACONITASE_2"/>
    <property type="match status" value="1"/>
</dbReference>
<evidence type="ECO:0000256" key="2">
    <source>
        <dbReference type="ARBA" id="ARBA00022723"/>
    </source>
</evidence>
<dbReference type="EMBL" id="CP046457">
    <property type="protein sequence ID" value="QGT98832.1"/>
    <property type="molecule type" value="Genomic_DNA"/>
</dbReference>
<feature type="domain" description="Aconitase/3-isopropylmalate dehydratase large subunit alpha/beta/alpha" evidence="7">
    <location>
        <begin position="286"/>
        <end position="408"/>
    </location>
</feature>
<dbReference type="GO" id="GO:0003861">
    <property type="term" value="F:3-isopropylmalate dehydratase activity"/>
    <property type="evidence" value="ECO:0007669"/>
    <property type="project" value="UniProtKB-UniRule"/>
</dbReference>
<keyword evidence="5 6" id="KW-0456">Lyase</keyword>
<keyword evidence="3 6" id="KW-0408">Iron</keyword>
<dbReference type="OrthoDB" id="9802769at2"/>
<dbReference type="Proteomes" id="UP000426444">
    <property type="component" value="Chromosome"/>
</dbReference>
<dbReference type="Gene3D" id="3.30.499.10">
    <property type="entry name" value="Aconitase, domain 3"/>
    <property type="match status" value="2"/>
</dbReference>
<evidence type="ECO:0000313" key="9">
    <source>
        <dbReference type="Proteomes" id="UP000426444"/>
    </source>
</evidence>
<comment type="pathway">
    <text evidence="6">Amino-acid biosynthesis; L-leucine biosynthesis; L-leucine from 3-methyl-2-oxobutanoate: step 2/4.</text>
</comment>
<comment type="cofactor">
    <cofactor evidence="6">
        <name>[4Fe-4S] cluster</name>
        <dbReference type="ChEBI" id="CHEBI:49883"/>
    </cofactor>
    <text evidence="6">Binds 1 [4Fe-4S] cluster per subunit.</text>
</comment>
<evidence type="ECO:0000256" key="3">
    <source>
        <dbReference type="ARBA" id="ARBA00023004"/>
    </source>
</evidence>
<dbReference type="InterPro" id="IPR011826">
    <property type="entry name" value="HAcnase/IPMdehydase_lsu_prok"/>
</dbReference>
<dbReference type="InterPro" id="IPR015931">
    <property type="entry name" value="Acnase/IPM_dHydase_lsu_aba_1/3"/>
</dbReference>
<name>A0A6I6DDE2_9FIRM</name>
<protein>
    <recommendedName>
        <fullName evidence="6">3-isopropylmalate dehydratase large subunit</fullName>
        <ecNumber evidence="6">4.2.1.33</ecNumber>
    </recommendedName>
    <alternativeName>
        <fullName evidence="6">Alpha-IPM isomerase</fullName>
        <shortName evidence="6">IPMI</shortName>
    </alternativeName>
    <alternativeName>
        <fullName evidence="6">Isopropylmalate isomerase</fullName>
    </alternativeName>
</protein>
<dbReference type="GO" id="GO:0046872">
    <property type="term" value="F:metal ion binding"/>
    <property type="evidence" value="ECO:0007669"/>
    <property type="project" value="UniProtKB-KW"/>
</dbReference>
<keyword evidence="9" id="KW-1185">Reference proteome</keyword>
<proteinExistence type="inferred from homology"/>
<dbReference type="InterPro" id="IPR033941">
    <property type="entry name" value="IPMI_cat"/>
</dbReference>
<organism evidence="8 9">
    <name type="scientific">Candidatus Syntrophocurvum alkaliphilum</name>
    <dbReference type="NCBI Taxonomy" id="2293317"/>
    <lineage>
        <taxon>Bacteria</taxon>
        <taxon>Bacillati</taxon>
        <taxon>Bacillota</taxon>
        <taxon>Clostridia</taxon>
        <taxon>Eubacteriales</taxon>
        <taxon>Syntrophomonadaceae</taxon>
        <taxon>Candidatus Syntrophocurvum</taxon>
    </lineage>
</organism>
<dbReference type="InterPro" id="IPR018136">
    <property type="entry name" value="Aconitase_4Fe-4S_BS"/>
</dbReference>
<comment type="subunit">
    <text evidence="6">Heterodimer of LeuC and LeuD.</text>
</comment>
<feature type="domain" description="Aconitase/3-isopropylmalate dehydratase large subunit alpha/beta/alpha" evidence="7">
    <location>
        <begin position="7"/>
        <end position="284"/>
    </location>
</feature>
<dbReference type="InterPro" id="IPR001030">
    <property type="entry name" value="Acoase/IPM_deHydtase_lsu_aba"/>
</dbReference>
<dbReference type="RefSeq" id="WP_156202787.1">
    <property type="nucleotide sequence ID" value="NZ_CP046457.1"/>
</dbReference>
<keyword evidence="6" id="KW-0100">Branched-chain amino acid biosynthesis</keyword>
<feature type="binding site" evidence="6">
    <location>
        <position position="360"/>
    </location>
    <ligand>
        <name>[4Fe-4S] cluster</name>
        <dbReference type="ChEBI" id="CHEBI:49883"/>
    </ligand>
</feature>
<dbReference type="PRINTS" id="PR00415">
    <property type="entry name" value="ACONITASE"/>
</dbReference>
<evidence type="ECO:0000256" key="5">
    <source>
        <dbReference type="ARBA" id="ARBA00023239"/>
    </source>
</evidence>
<dbReference type="CDD" id="cd01583">
    <property type="entry name" value="IPMI"/>
    <property type="match status" value="1"/>
</dbReference>
<evidence type="ECO:0000313" key="8">
    <source>
        <dbReference type="EMBL" id="QGT98832.1"/>
    </source>
</evidence>
<dbReference type="PROSITE" id="PS00450">
    <property type="entry name" value="ACONITASE_1"/>
    <property type="match status" value="1"/>
</dbReference>
<dbReference type="UniPathway" id="UPA00048">
    <property type="reaction ID" value="UER00071"/>
</dbReference>
<dbReference type="PANTHER" id="PTHR43822">
    <property type="entry name" value="HOMOACONITASE, MITOCHONDRIAL-RELATED"/>
    <property type="match status" value="1"/>
</dbReference>
<dbReference type="HAMAP" id="MF_01027">
    <property type="entry name" value="LeuC_type2"/>
    <property type="match status" value="1"/>
</dbReference>
<evidence type="ECO:0000256" key="6">
    <source>
        <dbReference type="HAMAP-Rule" id="MF_01027"/>
    </source>
</evidence>
<evidence type="ECO:0000256" key="1">
    <source>
        <dbReference type="ARBA" id="ARBA00022485"/>
    </source>
</evidence>
<comment type="catalytic activity">
    <reaction evidence="6">
        <text>(2R,3S)-3-isopropylmalate = (2S)-2-isopropylmalate</text>
        <dbReference type="Rhea" id="RHEA:32287"/>
        <dbReference type="ChEBI" id="CHEBI:1178"/>
        <dbReference type="ChEBI" id="CHEBI:35121"/>
        <dbReference type="EC" id="4.2.1.33"/>
    </reaction>
</comment>
<dbReference type="Pfam" id="PF00330">
    <property type="entry name" value="Aconitase"/>
    <property type="match status" value="2"/>
</dbReference>
<dbReference type="NCBIfam" id="TIGR02086">
    <property type="entry name" value="IPMI_arch"/>
    <property type="match status" value="1"/>
</dbReference>
<gene>
    <name evidence="6" type="primary">leuC</name>
    <name evidence="8" type="ORF">SYNTR_0239</name>
</gene>
<dbReference type="InterPro" id="IPR050067">
    <property type="entry name" value="IPM_dehydratase_rel_enz"/>
</dbReference>
<keyword evidence="4 6" id="KW-0411">Iron-sulfur</keyword>
<feature type="binding site" evidence="6">
    <location>
        <position position="297"/>
    </location>
    <ligand>
        <name>[4Fe-4S] cluster</name>
        <dbReference type="ChEBI" id="CHEBI:49883"/>
    </ligand>
</feature>
<keyword evidence="2 6" id="KW-0479">Metal-binding</keyword>
<dbReference type="SUPFAM" id="SSF53732">
    <property type="entry name" value="Aconitase iron-sulfur domain"/>
    <property type="match status" value="1"/>
</dbReference>
<dbReference type="GO" id="GO:0051539">
    <property type="term" value="F:4 iron, 4 sulfur cluster binding"/>
    <property type="evidence" value="ECO:0007669"/>
    <property type="project" value="UniProtKB-KW"/>
</dbReference>
<dbReference type="PANTHER" id="PTHR43822:SF2">
    <property type="entry name" value="HOMOACONITASE, MITOCHONDRIAL"/>
    <property type="match status" value="1"/>
</dbReference>
<dbReference type="InterPro" id="IPR006251">
    <property type="entry name" value="Homoacnase/IPMdehydase_lsu"/>
</dbReference>
<dbReference type="AlphaFoldDB" id="A0A6I6DDE2"/>
<accession>A0A6I6DDE2</accession>
<feature type="binding site" evidence="6">
    <location>
        <position position="357"/>
    </location>
    <ligand>
        <name>[4Fe-4S] cluster</name>
        <dbReference type="ChEBI" id="CHEBI:49883"/>
    </ligand>
</feature>
<dbReference type="KEGG" id="salq:SYNTR_0239"/>
<sequence length="418" mass="44719">MGKTIAEKILSKKSGQNVKANDIVIADLDFVMGQDGTSPLAIRAFDEMKASKVFDPNRVAMVIDHSSPSPLEGVSELHQQMRTFANDKNIILYDIGDGVCHQLVPEQGHVVPGDLVIGADSHTCTYGAINVFSTGVGSTDLAAGIISGKIWFKVPETFKFVLNGKLPKGVYSKDLILYLIGDVTADGATYMAAEYVGEAIKELSIDDRFTISNMAIEMGAKCGLMEADGKTIEWVKKHSDKDFETVSADTDAVYAQVKEYDVSNLEPQIAKPHTVDNVSPISEVAGLPVQQGVIGTCTNGRLEDLRIAAEILKGQKINKDSRLIVAPASRNIMLQAMREGTLEVLIEAGAAVVTPGCGPCVGTHNGVPSDGENVISTANRNFKGRMGNNKAFVYLGSPATVAASMITGKLTDPREFIK</sequence>
<evidence type="ECO:0000259" key="7">
    <source>
        <dbReference type="Pfam" id="PF00330"/>
    </source>
</evidence>
<dbReference type="EC" id="4.2.1.33" evidence="6"/>